<dbReference type="KEGG" id="dcr:108196066"/>
<evidence type="ECO:0000313" key="3">
    <source>
        <dbReference type="Proteomes" id="UP000077755"/>
    </source>
</evidence>
<feature type="compositionally biased region" description="Basic and acidic residues" evidence="1">
    <location>
        <begin position="1144"/>
        <end position="1157"/>
    </location>
</feature>
<feature type="region of interest" description="Disordered" evidence="1">
    <location>
        <begin position="1"/>
        <end position="21"/>
    </location>
</feature>
<feature type="region of interest" description="Disordered" evidence="1">
    <location>
        <begin position="113"/>
        <end position="379"/>
    </location>
</feature>
<sequence>MPPSPLLRRSPGRELKADNHKRGRSLEGGILFKEKEEDLALFNEVQNRERDNFLLQSSDDFEDTFSTKLRYFSDHKLGLAVPVRGESSNLLNAEEEKNDYDWLLTPPDTPLFASLDDEVPPLNLPQRGRPRSQPISISRSSTMENSRRSSRGSASPNRLSPSPKSSSSVVQARGRTSSAPHSSPNPSLRRVSPLRRPSPPPGKPSTPTRRSTTPTPRRVSTSSISNVASSGIRGISPVKSNRGNSASPKVRAWQSNIPGFPSEAPPNLRTSLADRPASYVRGSSPASRNGREFPSKSGRQSRSPTTARSIGSSHSHDRDRFSSRSKGSIASSGDDDADSLVSITVGSSEQSSTRRMSSSPNNRAPAFSKKPFRTVASNSAPKRSFDLALRQMDHRKSPQNMFRPLLSSVPSSTLYAGKTSPAQHAITSRNSITSSNASSDQVTGAEHDTEGSEQNQDDVTSAFMESLEAPLVYTKDEFYDSDKAGAVNESIMHETQDGSSSSQHADLVGSHEIYENHGNHCSGMETVAASGTSDAALDHDGPEDMLLCQSCGNMYYDTDLTDAEFKVCHDCRSNEYLTISNVVAAPITAGNFPVTNSRILEESGPFGTTDPSVVAPVSAGVTSIAESGTRQHENTSKENTGSYSEPIWDFLSTDSVLGNVVEESDQRHPNPQVVGQPTTSYCVPDGGTGDQQMKRSHDYPPVNASGGAGISVLLNRSSSGRGAFLQSRSFTASSNSYDDSSYVRDSAYSLRSSYGHGSLSASSSVDLGLYRQTEARVQRQLSGKQSDLENYRHDMNTKHRRTGSSLSAASNPALQTSSFTPGMLEQSPDVSLSQVRDDAVATLVDAQEHLLSSENMEEDDVRTDGESTYKCKTMDPSPSESSTNILNKHQLSTLTSFSNSEESSSYENVEDLTNNLKNVVVVEASTNSLESSVVGEETVPSSSVDMVEGPKFNSQSSFDKISEIETENVHQGTPEIPSDTVSTSSRSSMNELLDPHNTTTSDKDITLAAEPDISSDEHRTLEESTVMVVGKGGSKARSLTLEEATDTILFCSSIVHDMAYNAATIAIEKENPAPVEGSRPTVTILGKANPERKDAQPRTAAKRTSKPQKAKPRRDESDTKPPSNSSNDENIDVSTNRIVGAYDNDAKSMKAPPKLESKCNCTIM</sequence>
<accession>A0A164T1Z5</accession>
<feature type="region of interest" description="Disordered" evidence="1">
    <location>
        <begin position="625"/>
        <end position="644"/>
    </location>
</feature>
<feature type="region of interest" description="Disordered" evidence="1">
    <location>
        <begin position="663"/>
        <end position="703"/>
    </location>
</feature>
<dbReference type="AlphaFoldDB" id="A0A164T1Z5"/>
<feature type="compositionally biased region" description="Low complexity" evidence="1">
    <location>
        <begin position="347"/>
        <end position="359"/>
    </location>
</feature>
<feature type="compositionally biased region" description="Low complexity" evidence="1">
    <location>
        <begin position="182"/>
        <end position="195"/>
    </location>
</feature>
<reference evidence="2" key="2">
    <citation type="submission" date="2022-03" db="EMBL/GenBank/DDBJ databases">
        <title>Draft title - Genomic analysis of global carrot germplasm unveils the trajectory of domestication and the origin of high carotenoid orange carrot.</title>
        <authorList>
            <person name="Iorizzo M."/>
            <person name="Ellison S."/>
            <person name="Senalik D."/>
            <person name="Macko-Podgorni A."/>
            <person name="Grzebelus D."/>
            <person name="Bostan H."/>
            <person name="Rolling W."/>
            <person name="Curaba J."/>
            <person name="Simon P."/>
        </authorList>
    </citation>
    <scope>NUCLEOTIDE SEQUENCE</scope>
    <source>
        <tissue evidence="2">Leaf</tissue>
    </source>
</reference>
<feature type="compositionally biased region" description="Polar residues" evidence="1">
    <location>
        <begin position="1120"/>
        <end position="1137"/>
    </location>
</feature>
<reference evidence="2" key="1">
    <citation type="journal article" date="2016" name="Nat. Genet.">
        <title>A high-quality carrot genome assembly provides new insights into carotenoid accumulation and asterid genome evolution.</title>
        <authorList>
            <person name="Iorizzo M."/>
            <person name="Ellison S."/>
            <person name="Senalik D."/>
            <person name="Zeng P."/>
            <person name="Satapoomin P."/>
            <person name="Huang J."/>
            <person name="Bowman M."/>
            <person name="Iovene M."/>
            <person name="Sanseverino W."/>
            <person name="Cavagnaro P."/>
            <person name="Yildiz M."/>
            <person name="Macko-Podgorni A."/>
            <person name="Moranska E."/>
            <person name="Grzebelus E."/>
            <person name="Grzebelus D."/>
            <person name="Ashrafi H."/>
            <person name="Zheng Z."/>
            <person name="Cheng S."/>
            <person name="Spooner D."/>
            <person name="Van Deynze A."/>
            <person name="Simon P."/>
        </authorList>
    </citation>
    <scope>NUCLEOTIDE SEQUENCE</scope>
    <source>
        <tissue evidence="2">Leaf</tissue>
    </source>
</reference>
<feature type="compositionally biased region" description="Basic and acidic residues" evidence="1">
    <location>
        <begin position="862"/>
        <end position="873"/>
    </location>
</feature>
<feature type="compositionally biased region" description="Low complexity" evidence="1">
    <location>
        <begin position="205"/>
        <end position="230"/>
    </location>
</feature>
<feature type="region of interest" description="Disordered" evidence="1">
    <location>
        <begin position="416"/>
        <end position="457"/>
    </location>
</feature>
<gene>
    <name evidence="2" type="ORF">DCAR_0727614</name>
</gene>
<feature type="compositionally biased region" description="Low complexity" evidence="1">
    <location>
        <begin position="978"/>
        <end position="988"/>
    </location>
</feature>
<feature type="compositionally biased region" description="Low complexity" evidence="1">
    <location>
        <begin position="425"/>
        <end position="439"/>
    </location>
</feature>
<feature type="region of interest" description="Disordered" evidence="1">
    <location>
        <begin position="1071"/>
        <end position="1164"/>
    </location>
</feature>
<dbReference type="GO" id="GO:0043622">
    <property type="term" value="P:cortical microtubule organization"/>
    <property type="evidence" value="ECO:0007669"/>
    <property type="project" value="TreeGrafter"/>
</dbReference>
<feature type="compositionally biased region" description="Polar residues" evidence="1">
    <location>
        <begin position="803"/>
        <end position="820"/>
    </location>
</feature>
<dbReference type="Proteomes" id="UP000077755">
    <property type="component" value="Chromosome 7"/>
</dbReference>
<evidence type="ECO:0000313" key="2">
    <source>
        <dbReference type="EMBL" id="WOH08177.1"/>
    </source>
</evidence>
<feature type="compositionally biased region" description="Polar residues" evidence="1">
    <location>
        <begin position="297"/>
        <end position="311"/>
    </location>
</feature>
<feature type="region of interest" description="Disordered" evidence="1">
    <location>
        <begin position="932"/>
        <end position="954"/>
    </location>
</feature>
<organism evidence="2 3">
    <name type="scientific">Daucus carota subsp. sativus</name>
    <name type="common">Carrot</name>
    <dbReference type="NCBI Taxonomy" id="79200"/>
    <lineage>
        <taxon>Eukaryota</taxon>
        <taxon>Viridiplantae</taxon>
        <taxon>Streptophyta</taxon>
        <taxon>Embryophyta</taxon>
        <taxon>Tracheophyta</taxon>
        <taxon>Spermatophyta</taxon>
        <taxon>Magnoliopsida</taxon>
        <taxon>eudicotyledons</taxon>
        <taxon>Gunneridae</taxon>
        <taxon>Pentapetalae</taxon>
        <taxon>asterids</taxon>
        <taxon>campanulids</taxon>
        <taxon>Apiales</taxon>
        <taxon>Apiaceae</taxon>
        <taxon>Apioideae</taxon>
        <taxon>Scandiceae</taxon>
        <taxon>Daucinae</taxon>
        <taxon>Daucus</taxon>
        <taxon>Daucus sect. Daucus</taxon>
    </lineage>
</organism>
<feature type="compositionally biased region" description="Low complexity" evidence="1">
    <location>
        <begin position="131"/>
        <end position="141"/>
    </location>
</feature>
<dbReference type="OMA" id="TRQTEFR"/>
<feature type="region of interest" description="Disordered" evidence="1">
    <location>
        <begin position="967"/>
        <end position="1002"/>
    </location>
</feature>
<feature type="compositionally biased region" description="Basic and acidic residues" evidence="1">
    <location>
        <begin position="11"/>
        <end position="20"/>
    </location>
</feature>
<evidence type="ECO:0000256" key="1">
    <source>
        <dbReference type="SAM" id="MobiDB-lite"/>
    </source>
</evidence>
<feature type="compositionally biased region" description="Basic residues" evidence="1">
    <location>
        <begin position="1100"/>
        <end position="1112"/>
    </location>
</feature>
<dbReference type="OrthoDB" id="1929779at2759"/>
<dbReference type="EMBL" id="CP093349">
    <property type="protein sequence ID" value="WOH08177.1"/>
    <property type="molecule type" value="Genomic_DNA"/>
</dbReference>
<feature type="region of interest" description="Disordered" evidence="1">
    <location>
        <begin position="855"/>
        <end position="884"/>
    </location>
</feature>
<feature type="compositionally biased region" description="Polar residues" evidence="1">
    <location>
        <begin position="238"/>
        <end position="257"/>
    </location>
</feature>
<dbReference type="GO" id="GO:0055028">
    <property type="term" value="C:cortical microtubule"/>
    <property type="evidence" value="ECO:0007669"/>
    <property type="project" value="TreeGrafter"/>
</dbReference>
<keyword evidence="3" id="KW-1185">Reference proteome</keyword>
<dbReference type="PANTHER" id="PTHR31949">
    <property type="entry name" value="GASTRIC MUCIN-LIKE PROTEIN"/>
    <property type="match status" value="1"/>
</dbReference>
<proteinExistence type="predicted"/>
<feature type="compositionally biased region" description="Low complexity" evidence="1">
    <location>
        <begin position="155"/>
        <end position="168"/>
    </location>
</feature>
<feature type="region of interest" description="Disordered" evidence="1">
    <location>
        <begin position="796"/>
        <end position="833"/>
    </location>
</feature>
<name>A0A164T1Z5_DAUCS</name>
<dbReference type="Gramene" id="KZM86951">
    <property type="protein sequence ID" value="KZM86951"/>
    <property type="gene ID" value="DCAR_024085"/>
</dbReference>
<protein>
    <submittedName>
        <fullName evidence="2">Uncharacterized protein</fullName>
    </submittedName>
</protein>
<dbReference type="PANTHER" id="PTHR31949:SF3">
    <property type="entry name" value="RUN_FYVE DOMAIN PROTEIN"/>
    <property type="match status" value="1"/>
</dbReference>